<accession>A0ABV6TG35</accession>
<organism evidence="2 3">
    <name type="scientific">Streptomyces noboritoensis</name>
    <dbReference type="NCBI Taxonomy" id="67337"/>
    <lineage>
        <taxon>Bacteria</taxon>
        <taxon>Bacillati</taxon>
        <taxon>Actinomycetota</taxon>
        <taxon>Actinomycetes</taxon>
        <taxon>Kitasatosporales</taxon>
        <taxon>Streptomycetaceae</taxon>
        <taxon>Streptomyces</taxon>
    </lineage>
</organism>
<evidence type="ECO:0000256" key="1">
    <source>
        <dbReference type="SAM" id="MobiDB-lite"/>
    </source>
</evidence>
<dbReference type="EMBL" id="JBHMQV010000009">
    <property type="protein sequence ID" value="MFC0844754.1"/>
    <property type="molecule type" value="Genomic_DNA"/>
</dbReference>
<dbReference type="SUPFAM" id="SSF46785">
    <property type="entry name" value="Winged helix' DNA-binding domain"/>
    <property type="match status" value="1"/>
</dbReference>
<keyword evidence="3" id="KW-1185">Reference proteome</keyword>
<evidence type="ECO:0000313" key="2">
    <source>
        <dbReference type="EMBL" id="MFC0844754.1"/>
    </source>
</evidence>
<protein>
    <recommendedName>
        <fullName evidence="4">MarR family transcriptional regulator</fullName>
    </recommendedName>
</protein>
<dbReference type="RefSeq" id="WP_394319215.1">
    <property type="nucleotide sequence ID" value="NZ_JBHMQV010000009.1"/>
</dbReference>
<dbReference type="Gene3D" id="1.10.10.10">
    <property type="entry name" value="Winged helix-like DNA-binding domain superfamily/Winged helix DNA-binding domain"/>
    <property type="match status" value="1"/>
</dbReference>
<evidence type="ECO:0008006" key="4">
    <source>
        <dbReference type="Google" id="ProtNLM"/>
    </source>
</evidence>
<dbReference type="InterPro" id="IPR036388">
    <property type="entry name" value="WH-like_DNA-bd_sf"/>
</dbReference>
<sequence length="90" mass="9840">MARGDVSITGDKPYLRHEDIRVSISTIRALENRGLVSREDCPDHFRDQRVQLTSAGRRDLAASFAQPRPTALTTTQPAALPPAAAASRSR</sequence>
<proteinExistence type="predicted"/>
<comment type="caution">
    <text evidence="2">The sequence shown here is derived from an EMBL/GenBank/DDBJ whole genome shotgun (WGS) entry which is preliminary data.</text>
</comment>
<reference evidence="2 3" key="1">
    <citation type="submission" date="2024-09" db="EMBL/GenBank/DDBJ databases">
        <authorList>
            <person name="Sun Q."/>
            <person name="Mori K."/>
        </authorList>
    </citation>
    <scope>NUCLEOTIDE SEQUENCE [LARGE SCALE GENOMIC DNA]</scope>
    <source>
        <strain evidence="2 3">JCM 4557</strain>
    </source>
</reference>
<feature type="compositionally biased region" description="Low complexity" evidence="1">
    <location>
        <begin position="65"/>
        <end position="90"/>
    </location>
</feature>
<evidence type="ECO:0000313" key="3">
    <source>
        <dbReference type="Proteomes" id="UP001589887"/>
    </source>
</evidence>
<name>A0ABV6TG35_9ACTN</name>
<feature type="region of interest" description="Disordered" evidence="1">
    <location>
        <begin position="58"/>
        <end position="90"/>
    </location>
</feature>
<dbReference type="InterPro" id="IPR036390">
    <property type="entry name" value="WH_DNA-bd_sf"/>
</dbReference>
<gene>
    <name evidence="2" type="ORF">ACFH04_13700</name>
</gene>
<dbReference type="Proteomes" id="UP001589887">
    <property type="component" value="Unassembled WGS sequence"/>
</dbReference>